<reference evidence="1" key="1">
    <citation type="journal article" date="2020" name="Stud. Mycol.">
        <title>101 Dothideomycetes genomes: a test case for predicting lifestyles and emergence of pathogens.</title>
        <authorList>
            <person name="Haridas S."/>
            <person name="Albert R."/>
            <person name="Binder M."/>
            <person name="Bloem J."/>
            <person name="Labutti K."/>
            <person name="Salamov A."/>
            <person name="Andreopoulos B."/>
            <person name="Baker S."/>
            <person name="Barry K."/>
            <person name="Bills G."/>
            <person name="Bluhm B."/>
            <person name="Cannon C."/>
            <person name="Castanera R."/>
            <person name="Culley D."/>
            <person name="Daum C."/>
            <person name="Ezra D."/>
            <person name="Gonzalez J."/>
            <person name="Henrissat B."/>
            <person name="Kuo A."/>
            <person name="Liang C."/>
            <person name="Lipzen A."/>
            <person name="Lutzoni F."/>
            <person name="Magnuson J."/>
            <person name="Mondo S."/>
            <person name="Nolan M."/>
            <person name="Ohm R."/>
            <person name="Pangilinan J."/>
            <person name="Park H.-J."/>
            <person name="Ramirez L."/>
            <person name="Alfaro M."/>
            <person name="Sun H."/>
            <person name="Tritt A."/>
            <person name="Yoshinaga Y."/>
            <person name="Zwiers L.-H."/>
            <person name="Turgeon B."/>
            <person name="Goodwin S."/>
            <person name="Spatafora J."/>
            <person name="Crous P."/>
            <person name="Grigoriev I."/>
        </authorList>
    </citation>
    <scope>NUCLEOTIDE SEQUENCE</scope>
    <source>
        <strain evidence="1">CBS 262.69</strain>
    </source>
</reference>
<name>A0A6G1HNS2_9PEZI</name>
<keyword evidence="2" id="KW-1185">Reference proteome</keyword>
<dbReference type="AlphaFoldDB" id="A0A6G1HNS2"/>
<dbReference type="EMBL" id="ML996702">
    <property type="protein sequence ID" value="KAF2397713.1"/>
    <property type="molecule type" value="Genomic_DNA"/>
</dbReference>
<dbReference type="Proteomes" id="UP000799640">
    <property type="component" value="Unassembled WGS sequence"/>
</dbReference>
<evidence type="ECO:0000313" key="2">
    <source>
        <dbReference type="Proteomes" id="UP000799640"/>
    </source>
</evidence>
<proteinExistence type="predicted"/>
<gene>
    <name evidence="1" type="ORF">EJ06DRAFT_133696</name>
</gene>
<protein>
    <submittedName>
        <fullName evidence="1">Uncharacterized protein</fullName>
    </submittedName>
</protein>
<sequence>MRGREGGGIRVGRATGSGKAGLCPARVCETDGLGAGLRGVFAVPRGQPCGAYGGEYCGTLKDVKEISSTKLAFRPAASALSRTRDQFGLSELAILLRLVPGVLPLNAARRIPMCTTVNATTFSGSPCAVTRLWVRIRRFLYTYKRLPCLYH</sequence>
<organism evidence="1 2">
    <name type="scientific">Trichodelitschia bisporula</name>
    <dbReference type="NCBI Taxonomy" id="703511"/>
    <lineage>
        <taxon>Eukaryota</taxon>
        <taxon>Fungi</taxon>
        <taxon>Dikarya</taxon>
        <taxon>Ascomycota</taxon>
        <taxon>Pezizomycotina</taxon>
        <taxon>Dothideomycetes</taxon>
        <taxon>Dothideomycetes incertae sedis</taxon>
        <taxon>Phaeotrichales</taxon>
        <taxon>Phaeotrichaceae</taxon>
        <taxon>Trichodelitschia</taxon>
    </lineage>
</organism>
<accession>A0A6G1HNS2</accession>
<evidence type="ECO:0000313" key="1">
    <source>
        <dbReference type="EMBL" id="KAF2397713.1"/>
    </source>
</evidence>